<evidence type="ECO:0000313" key="2">
    <source>
        <dbReference type="EMBL" id="MPC81508.1"/>
    </source>
</evidence>
<accession>A0A5B7IL85</accession>
<name>A0A5B7IL85_PORTR</name>
<evidence type="ECO:0000256" key="1">
    <source>
        <dbReference type="SAM" id="MobiDB-lite"/>
    </source>
</evidence>
<dbReference type="AlphaFoldDB" id="A0A5B7IL85"/>
<protein>
    <submittedName>
        <fullName evidence="2">Uncharacterized protein</fullName>
    </submittedName>
</protein>
<comment type="caution">
    <text evidence="2">The sequence shown here is derived from an EMBL/GenBank/DDBJ whole genome shotgun (WGS) entry which is preliminary data.</text>
</comment>
<organism evidence="2 3">
    <name type="scientific">Portunus trituberculatus</name>
    <name type="common">Swimming crab</name>
    <name type="synonym">Neptunus trituberculatus</name>
    <dbReference type="NCBI Taxonomy" id="210409"/>
    <lineage>
        <taxon>Eukaryota</taxon>
        <taxon>Metazoa</taxon>
        <taxon>Ecdysozoa</taxon>
        <taxon>Arthropoda</taxon>
        <taxon>Crustacea</taxon>
        <taxon>Multicrustacea</taxon>
        <taxon>Malacostraca</taxon>
        <taxon>Eumalacostraca</taxon>
        <taxon>Eucarida</taxon>
        <taxon>Decapoda</taxon>
        <taxon>Pleocyemata</taxon>
        <taxon>Brachyura</taxon>
        <taxon>Eubrachyura</taxon>
        <taxon>Portunoidea</taxon>
        <taxon>Portunidae</taxon>
        <taxon>Portuninae</taxon>
        <taxon>Portunus</taxon>
    </lineage>
</organism>
<sequence>MHSRHFSRRADELSPGPREALQFPPTPRYPTHPQRTLLKLKISEETLRPSHPERFTWSLRGLSLVRWDAGGASCRDQPVFTVKASWRLPGRELHEDRDEDDDEGRSRRNIWLADENWRLWIWRKHSNVGWLYGALFIPKTPPVRYPLPKLSQTP</sequence>
<evidence type="ECO:0000313" key="3">
    <source>
        <dbReference type="Proteomes" id="UP000324222"/>
    </source>
</evidence>
<dbReference type="EMBL" id="VSRR010057193">
    <property type="protein sequence ID" value="MPC81508.1"/>
    <property type="molecule type" value="Genomic_DNA"/>
</dbReference>
<gene>
    <name evidence="2" type="ORF">E2C01_076129</name>
</gene>
<proteinExistence type="predicted"/>
<keyword evidence="3" id="KW-1185">Reference proteome</keyword>
<feature type="region of interest" description="Disordered" evidence="1">
    <location>
        <begin position="1"/>
        <end position="34"/>
    </location>
</feature>
<dbReference type="Proteomes" id="UP000324222">
    <property type="component" value="Unassembled WGS sequence"/>
</dbReference>
<reference evidence="2 3" key="1">
    <citation type="submission" date="2019-05" db="EMBL/GenBank/DDBJ databases">
        <title>Another draft genome of Portunus trituberculatus and its Hox gene families provides insights of decapod evolution.</title>
        <authorList>
            <person name="Jeong J.-H."/>
            <person name="Song I."/>
            <person name="Kim S."/>
            <person name="Choi T."/>
            <person name="Kim D."/>
            <person name="Ryu S."/>
            <person name="Kim W."/>
        </authorList>
    </citation>
    <scope>NUCLEOTIDE SEQUENCE [LARGE SCALE GENOMIC DNA]</scope>
    <source>
        <tissue evidence="2">Muscle</tissue>
    </source>
</reference>